<dbReference type="InterPro" id="IPR001680">
    <property type="entry name" value="WD40_rpt"/>
</dbReference>
<dbReference type="InterPro" id="IPR036388">
    <property type="entry name" value="WH-like_DNA-bd_sf"/>
</dbReference>
<dbReference type="PANTHER" id="PTHR44019">
    <property type="entry name" value="WD REPEAT-CONTAINING PROTEIN 55"/>
    <property type="match status" value="1"/>
</dbReference>
<reference evidence="6" key="1">
    <citation type="journal article" date="2019" name="Int. J. Syst. Evol. Microbiol.">
        <title>The Global Catalogue of Microorganisms (GCM) 10K type strain sequencing project: providing services to taxonomists for standard genome sequencing and annotation.</title>
        <authorList>
            <consortium name="The Broad Institute Genomics Platform"/>
            <consortium name="The Broad Institute Genome Sequencing Center for Infectious Disease"/>
            <person name="Wu L."/>
            <person name="Ma J."/>
        </authorList>
    </citation>
    <scope>NUCLEOTIDE SEQUENCE [LARGE SCALE GENOMIC DNA]</scope>
    <source>
        <strain evidence="6">JCM 14545</strain>
    </source>
</reference>
<dbReference type="PROSITE" id="PS50082">
    <property type="entry name" value="WD_REPEATS_2"/>
    <property type="match status" value="7"/>
</dbReference>
<dbReference type="PRINTS" id="PR00364">
    <property type="entry name" value="DISEASERSIST"/>
</dbReference>
<keyword evidence="1 3" id="KW-0853">WD repeat</keyword>
<dbReference type="Gene3D" id="3.40.50.300">
    <property type="entry name" value="P-loop containing nucleotide triphosphate hydrolases"/>
    <property type="match status" value="1"/>
</dbReference>
<feature type="repeat" description="WD" evidence="3">
    <location>
        <begin position="677"/>
        <end position="707"/>
    </location>
</feature>
<dbReference type="SUPFAM" id="SSF52540">
    <property type="entry name" value="P-loop containing nucleoside triphosphate hydrolases"/>
    <property type="match status" value="1"/>
</dbReference>
<dbReference type="PRINTS" id="PR00320">
    <property type="entry name" value="GPROTEINBRPT"/>
</dbReference>
<feature type="repeat" description="WD" evidence="3">
    <location>
        <begin position="1041"/>
        <end position="1082"/>
    </location>
</feature>
<feature type="repeat" description="WD" evidence="3">
    <location>
        <begin position="792"/>
        <end position="833"/>
    </location>
</feature>
<dbReference type="PROSITE" id="PS50294">
    <property type="entry name" value="WD_REPEATS_REGION"/>
    <property type="match status" value="5"/>
</dbReference>
<dbReference type="CDD" id="cd00200">
    <property type="entry name" value="WD40"/>
    <property type="match status" value="2"/>
</dbReference>
<evidence type="ECO:0000256" key="3">
    <source>
        <dbReference type="PROSITE-ProRule" id="PRU00221"/>
    </source>
</evidence>
<dbReference type="PROSITE" id="PS00678">
    <property type="entry name" value="WD_REPEATS_1"/>
    <property type="match status" value="1"/>
</dbReference>
<evidence type="ECO:0000313" key="5">
    <source>
        <dbReference type="EMBL" id="GAA1937454.1"/>
    </source>
</evidence>
<dbReference type="Gene3D" id="1.10.10.10">
    <property type="entry name" value="Winged helix-like DNA-binding domain superfamily/Winged helix DNA-binding domain"/>
    <property type="match status" value="1"/>
</dbReference>
<evidence type="ECO:0000256" key="1">
    <source>
        <dbReference type="ARBA" id="ARBA00022574"/>
    </source>
</evidence>
<protein>
    <recommendedName>
        <fullName evidence="4">NB-ARC domain-containing protein</fullName>
    </recommendedName>
</protein>
<evidence type="ECO:0000313" key="6">
    <source>
        <dbReference type="Proteomes" id="UP001501116"/>
    </source>
</evidence>
<dbReference type="InterPro" id="IPR019775">
    <property type="entry name" value="WD40_repeat_CS"/>
</dbReference>
<name>A0ABP5B8Y9_9PSEU</name>
<dbReference type="InterPro" id="IPR027417">
    <property type="entry name" value="P-loop_NTPase"/>
</dbReference>
<keyword evidence="6" id="KW-1185">Reference proteome</keyword>
<dbReference type="PANTHER" id="PTHR44019:SF8">
    <property type="entry name" value="POC1 CENTRIOLAR PROTEIN HOMOLOG"/>
    <property type="match status" value="1"/>
</dbReference>
<dbReference type="InterPro" id="IPR036322">
    <property type="entry name" value="WD40_repeat_dom_sf"/>
</dbReference>
<feature type="repeat" description="WD" evidence="3">
    <location>
        <begin position="750"/>
        <end position="791"/>
    </location>
</feature>
<dbReference type="Pfam" id="PF00400">
    <property type="entry name" value="WD40"/>
    <property type="match status" value="10"/>
</dbReference>
<dbReference type="InterPro" id="IPR002182">
    <property type="entry name" value="NB-ARC"/>
</dbReference>
<dbReference type="Gene3D" id="2.130.10.10">
    <property type="entry name" value="YVTN repeat-like/Quinoprotein amine dehydrogenase"/>
    <property type="match status" value="5"/>
</dbReference>
<evidence type="ECO:0000256" key="2">
    <source>
        <dbReference type="ARBA" id="ARBA00022737"/>
    </source>
</evidence>
<keyword evidence="2" id="KW-0677">Repeat</keyword>
<feature type="repeat" description="WD" evidence="3">
    <location>
        <begin position="540"/>
        <end position="581"/>
    </location>
</feature>
<evidence type="ECO:0000259" key="4">
    <source>
        <dbReference type="Pfam" id="PF00931"/>
    </source>
</evidence>
<dbReference type="Pfam" id="PF00931">
    <property type="entry name" value="NB-ARC"/>
    <property type="match status" value="1"/>
</dbReference>
<feature type="repeat" description="WD" evidence="3">
    <location>
        <begin position="582"/>
        <end position="623"/>
    </location>
</feature>
<dbReference type="Proteomes" id="UP001501116">
    <property type="component" value="Unassembled WGS sequence"/>
</dbReference>
<dbReference type="InterPro" id="IPR050505">
    <property type="entry name" value="WDR55/POC1"/>
</dbReference>
<gene>
    <name evidence="5" type="ORF">GCM10009754_00600</name>
</gene>
<dbReference type="SUPFAM" id="SSF50978">
    <property type="entry name" value="WD40 repeat-like"/>
    <property type="match status" value="2"/>
</dbReference>
<organism evidence="5 6">
    <name type="scientific">Amycolatopsis minnesotensis</name>
    <dbReference type="NCBI Taxonomy" id="337894"/>
    <lineage>
        <taxon>Bacteria</taxon>
        <taxon>Bacillati</taxon>
        <taxon>Actinomycetota</taxon>
        <taxon>Actinomycetes</taxon>
        <taxon>Pseudonocardiales</taxon>
        <taxon>Pseudonocardiaceae</taxon>
        <taxon>Amycolatopsis</taxon>
    </lineage>
</organism>
<feature type="domain" description="NB-ARC" evidence="4">
    <location>
        <begin position="71"/>
        <end position="204"/>
    </location>
</feature>
<feature type="repeat" description="WD" evidence="3">
    <location>
        <begin position="955"/>
        <end position="986"/>
    </location>
</feature>
<dbReference type="InterPro" id="IPR020472">
    <property type="entry name" value="WD40_PAC1"/>
</dbReference>
<comment type="caution">
    <text evidence="5">The sequence shown here is derived from an EMBL/GenBank/DDBJ whole genome shotgun (WGS) entry which is preliminary data.</text>
</comment>
<proteinExistence type="predicted"/>
<sequence length="1124" mass="119969">MLPPQVGVRVSGRDSVGAGGDLTGNAIGAGSIAVRVDNFVLKAGAVNPPVGFGALPPAMPTGSTPRAEVCAKVVDLLVSDVPGRVVVLEGGAGSGKTTLAAQVCQDDRLRLRVSSRILWLTLGQSRTGASLAEYIGDVCEAVGGHRPATSDPLIAGAVLGELLAEAGQSVLVVDDVWDREQALPFLRGASGSPRLFTTRNRAVVPAGESMEIGPMVAHEAADALWAGLSPQNSDDAAALLKFAAGWPLVIGLINATMRIFVQAGGRVDEVTSWTLRILKSEGTSSIAHDQVGSLERAVETSLSLLEPQQRERYLELGIFRDDAVVPASIAMRLWTQSAGLSPAEAGALITKVADLRLVELSWQDREPCFKLHDVLRNYLRECLGPSGLVRVNRGLVEAWRRGLPTERAMTAWWKLSTDSSFIVEHLVVHLLGAGLELEYEALVIELRWIELQVQALGSALPAVAALEASNAKVAQVLHRSLVDSLQVLVPEDPQALTATLLSRICDEPELEGLVKRRLQAATFPMLTPHWTLPDRNFLQRTEHTGPIGDIAVSDDGVHLATASDDGLIIIWDAATVRPLRALRGHRRRARSCSFSPDSRHLVSTGMDGTVRLWRVEDGCLVRAMGDRRSRVLCACWSHDGTTVASVDTLGRVAVWDPWEGEVRRSYVSSSGYEWGCAFAPDNSCVVSCGEDGRLRFWGVDGPNALRTLTLQSSRIRCCVFNRQGTQMAAAGNDGHLTVIDVSTGRVVHRLEGHQGRVRWCAFSACGRYLVSAGEDRTARLWDARTGEEKHLLSGHSDWVGGCAFDLSGAFVYTCGGDATVRRWSTTTGKLEFSYVGEISPAECCSATADQQSVLAGYADGTMALMRAADGVTVRSWPAHDGRVFGVQDTGHGHLSVGGDGKVRLWSSLGRKIRDLNEPGGRLWACACKGDSYASVSESGAAAVYEARTGELRQIAGAHAASALGCQLSPNGDVLATAGDDGAVRLWATESLGAIGQLTADEDVAFWVCDFSPDGKYLVAAGEPDGVMCVWKVAGEERIYTVHAGRGRVSGCAIAPFGSVIATCGEDGYLGLWRLRDGSAITGLRVAAPLRRLSWVSHGQSWLLAAAGSAGVYVFRLREADTDGP</sequence>
<dbReference type="InterPro" id="IPR015943">
    <property type="entry name" value="WD40/YVTN_repeat-like_dom_sf"/>
</dbReference>
<dbReference type="EMBL" id="BAAANN010000001">
    <property type="protein sequence ID" value="GAA1937454.1"/>
    <property type="molecule type" value="Genomic_DNA"/>
</dbReference>
<accession>A0ABP5B8Y9</accession>
<dbReference type="SMART" id="SM00320">
    <property type="entry name" value="WD40"/>
    <property type="match status" value="12"/>
</dbReference>